<evidence type="ECO:0000313" key="4">
    <source>
        <dbReference type="EMBL" id="SMX25726.1"/>
    </source>
</evidence>
<protein>
    <submittedName>
        <fullName evidence="4">4-oxalocrotonate tautomerase</fullName>
    </submittedName>
</protein>
<sequence length="186" mass="20669">MPIVEAHILEGYSPEEKLRLTAALTNAIRLVVPASDEAVTVMLHEMAPENYARGGTSRSPAPANPDPKQVALAYLDAMEARDIDAAEAMLATGFRMTFPGTKPMSSISELIDWAKHRYRFVKKTNETVEAFYEGDCSVVYISGTLSGEWPNGEAFAGIRFIDRFEIKGEKLISQDVWNDIAEERQK</sequence>
<dbReference type="InterPro" id="IPR014347">
    <property type="entry name" value="Tautomerase/MIF_sf"/>
</dbReference>
<keyword evidence="1" id="KW-0413">Isomerase</keyword>
<dbReference type="OrthoDB" id="8635217at2"/>
<dbReference type="Gene3D" id="3.30.429.10">
    <property type="entry name" value="Macrophage Migration Inhibitory Factor"/>
    <property type="match status" value="1"/>
</dbReference>
<dbReference type="Pfam" id="PF01361">
    <property type="entry name" value="Tautomerase"/>
    <property type="match status" value="1"/>
</dbReference>
<dbReference type="SUPFAM" id="SSF55331">
    <property type="entry name" value="Tautomerase/MIF"/>
    <property type="match status" value="1"/>
</dbReference>
<evidence type="ECO:0000259" key="3">
    <source>
        <dbReference type="Pfam" id="PF12680"/>
    </source>
</evidence>
<dbReference type="RefSeq" id="WP_093975906.1">
    <property type="nucleotide sequence ID" value="NZ_FXXQ01000025.1"/>
</dbReference>
<dbReference type="InterPro" id="IPR004370">
    <property type="entry name" value="4-OT-like_dom"/>
</dbReference>
<dbReference type="EMBL" id="FXXQ01000025">
    <property type="protein sequence ID" value="SMX25726.1"/>
    <property type="molecule type" value="Genomic_DNA"/>
</dbReference>
<keyword evidence="5" id="KW-1185">Reference proteome</keyword>
<accession>A0A238J4Y9</accession>
<evidence type="ECO:0000259" key="2">
    <source>
        <dbReference type="Pfam" id="PF01361"/>
    </source>
</evidence>
<organism evidence="4 5">
    <name type="scientific">Boseongicola aestuarii</name>
    <dbReference type="NCBI Taxonomy" id="1470561"/>
    <lineage>
        <taxon>Bacteria</taxon>
        <taxon>Pseudomonadati</taxon>
        <taxon>Pseudomonadota</taxon>
        <taxon>Alphaproteobacteria</taxon>
        <taxon>Rhodobacterales</taxon>
        <taxon>Paracoccaceae</taxon>
        <taxon>Boseongicola</taxon>
    </lineage>
</organism>
<dbReference type="InterPro" id="IPR032710">
    <property type="entry name" value="NTF2-like_dom_sf"/>
</dbReference>
<dbReference type="GO" id="GO:0016853">
    <property type="term" value="F:isomerase activity"/>
    <property type="evidence" value="ECO:0007669"/>
    <property type="project" value="UniProtKB-KW"/>
</dbReference>
<feature type="domain" description="4-oxalocrotonate tautomerase-like" evidence="2">
    <location>
        <begin position="2"/>
        <end position="57"/>
    </location>
</feature>
<dbReference type="InterPro" id="IPR037401">
    <property type="entry name" value="SnoaL-like"/>
</dbReference>
<reference evidence="4 5" key="1">
    <citation type="submission" date="2017-05" db="EMBL/GenBank/DDBJ databases">
        <authorList>
            <person name="Song R."/>
            <person name="Chenine A.L."/>
            <person name="Ruprecht R.M."/>
        </authorList>
    </citation>
    <scope>NUCLEOTIDE SEQUENCE [LARGE SCALE GENOMIC DNA]</scope>
    <source>
        <strain evidence="4 5">CECT 8489</strain>
    </source>
</reference>
<dbReference type="Pfam" id="PF12680">
    <property type="entry name" value="SnoaL_2"/>
    <property type="match status" value="1"/>
</dbReference>
<dbReference type="Gene3D" id="3.10.450.50">
    <property type="match status" value="1"/>
</dbReference>
<dbReference type="SUPFAM" id="SSF54427">
    <property type="entry name" value="NTF2-like"/>
    <property type="match status" value="1"/>
</dbReference>
<evidence type="ECO:0000313" key="5">
    <source>
        <dbReference type="Proteomes" id="UP000201838"/>
    </source>
</evidence>
<name>A0A238J4Y9_9RHOB</name>
<gene>
    <name evidence="4" type="ORF">BOA8489_03870</name>
</gene>
<proteinExistence type="predicted"/>
<dbReference type="AlphaFoldDB" id="A0A238J4Y9"/>
<evidence type="ECO:0000256" key="1">
    <source>
        <dbReference type="ARBA" id="ARBA00023235"/>
    </source>
</evidence>
<dbReference type="Proteomes" id="UP000201838">
    <property type="component" value="Unassembled WGS sequence"/>
</dbReference>
<feature type="domain" description="SnoaL-like" evidence="3">
    <location>
        <begin position="73"/>
        <end position="172"/>
    </location>
</feature>